<evidence type="ECO:0000256" key="2">
    <source>
        <dbReference type="ARBA" id="ARBA00007856"/>
    </source>
</evidence>
<dbReference type="SUPFAM" id="SSF81514">
    <property type="entry name" value="Subunit X (non-heme 7 kDa protein) of cytochrome bc1 complex (Ubiquinol-cytochrome c reductase)"/>
    <property type="match status" value="1"/>
</dbReference>
<accession>A0ABP0YKT3</accession>
<evidence type="ECO:0000256" key="5">
    <source>
        <dbReference type="ARBA" id="ARBA00022692"/>
    </source>
</evidence>
<keyword evidence="13" id="KW-1185">Reference proteome</keyword>
<keyword evidence="9" id="KW-0496">Mitochondrion</keyword>
<keyword evidence="3" id="KW-0813">Transport</keyword>
<dbReference type="PANTHER" id="PTHR12980">
    <property type="entry name" value="UBIQUINOL-CYTOCHROME C REDUCTASE COMPLEX, SUBUNIT X"/>
    <property type="match status" value="1"/>
</dbReference>
<keyword evidence="10" id="KW-0472">Membrane</keyword>
<keyword evidence="5" id="KW-0812">Transmembrane</keyword>
<dbReference type="CDD" id="cd22645">
    <property type="entry name" value="BIC1_CID"/>
    <property type="match status" value="1"/>
</dbReference>
<evidence type="ECO:0000256" key="6">
    <source>
        <dbReference type="ARBA" id="ARBA00022792"/>
    </source>
</evidence>
<comment type="subcellular location">
    <subcellularLocation>
        <location evidence="1">Mitochondrion inner membrane</location>
        <topology evidence="1">Single-pass membrane protein</topology>
    </subcellularLocation>
</comment>
<dbReference type="EMBL" id="OZ021738">
    <property type="protein sequence ID" value="CAK9320171.1"/>
    <property type="molecule type" value="Genomic_DNA"/>
</dbReference>
<protein>
    <recommendedName>
        <fullName evidence="14">Cytochrome b-c1 complex subunit 9</fullName>
    </recommendedName>
</protein>
<keyword evidence="6" id="KW-0999">Mitochondrion inner membrane</keyword>
<organism evidence="12 13">
    <name type="scientific">Citrullus colocynthis</name>
    <name type="common">colocynth</name>
    <dbReference type="NCBI Taxonomy" id="252529"/>
    <lineage>
        <taxon>Eukaryota</taxon>
        <taxon>Viridiplantae</taxon>
        <taxon>Streptophyta</taxon>
        <taxon>Embryophyta</taxon>
        <taxon>Tracheophyta</taxon>
        <taxon>Spermatophyta</taxon>
        <taxon>Magnoliopsida</taxon>
        <taxon>eudicotyledons</taxon>
        <taxon>Gunneridae</taxon>
        <taxon>Pentapetalae</taxon>
        <taxon>rosids</taxon>
        <taxon>fabids</taxon>
        <taxon>Cucurbitales</taxon>
        <taxon>Cucurbitaceae</taxon>
        <taxon>Benincaseae</taxon>
        <taxon>Citrullus</taxon>
    </lineage>
</organism>
<evidence type="ECO:0008006" key="14">
    <source>
        <dbReference type="Google" id="ProtNLM"/>
    </source>
</evidence>
<evidence type="ECO:0000256" key="11">
    <source>
        <dbReference type="SAM" id="MobiDB-lite"/>
    </source>
</evidence>
<keyword evidence="7" id="KW-0249">Electron transport</keyword>
<sequence>MTLPLKPNSPLFLPHPLQESDQSRPKDDQTQLDTSSPLASEENGRERLKRHRVAVAGQVWIPEKWGKEEFLKDWIDGSAFEASLFPSGVVSARRALARDAKRLSPNNNTATATAASAGALRIFNTRRSGGGLLEGLYRVIMRRNSVYVTFIIAGAFVGERAVDYGVHKLWERNNVGKRYEDISVLGQRQSEE</sequence>
<evidence type="ECO:0000256" key="3">
    <source>
        <dbReference type="ARBA" id="ARBA00022448"/>
    </source>
</evidence>
<evidence type="ECO:0000256" key="4">
    <source>
        <dbReference type="ARBA" id="ARBA00022660"/>
    </source>
</evidence>
<dbReference type="Pfam" id="PF05365">
    <property type="entry name" value="UCR_UQCRX_QCR9"/>
    <property type="match status" value="1"/>
</dbReference>
<evidence type="ECO:0000256" key="9">
    <source>
        <dbReference type="ARBA" id="ARBA00023128"/>
    </source>
</evidence>
<evidence type="ECO:0000313" key="12">
    <source>
        <dbReference type="EMBL" id="CAK9320171.1"/>
    </source>
</evidence>
<reference evidence="12 13" key="1">
    <citation type="submission" date="2024-03" db="EMBL/GenBank/DDBJ databases">
        <authorList>
            <person name="Gkanogiannis A."/>
            <person name="Becerra Lopez-Lavalle L."/>
        </authorList>
    </citation>
    <scope>NUCLEOTIDE SEQUENCE [LARGE SCALE GENOMIC DNA]</scope>
</reference>
<evidence type="ECO:0000256" key="8">
    <source>
        <dbReference type="ARBA" id="ARBA00022989"/>
    </source>
</evidence>
<dbReference type="Proteomes" id="UP001642487">
    <property type="component" value="Chromosome 4"/>
</dbReference>
<keyword evidence="4" id="KW-0679">Respiratory chain</keyword>
<name>A0ABP0YKT3_9ROSI</name>
<dbReference type="PANTHER" id="PTHR12980:SF0">
    <property type="entry name" value="CYTOCHROME B-C1 COMPLEX SUBUNIT 9"/>
    <property type="match status" value="1"/>
</dbReference>
<evidence type="ECO:0000256" key="7">
    <source>
        <dbReference type="ARBA" id="ARBA00022982"/>
    </source>
</evidence>
<dbReference type="InterPro" id="IPR008027">
    <property type="entry name" value="QCR9"/>
</dbReference>
<feature type="region of interest" description="Disordered" evidence="11">
    <location>
        <begin position="1"/>
        <end position="46"/>
    </location>
</feature>
<evidence type="ECO:0000256" key="10">
    <source>
        <dbReference type="ARBA" id="ARBA00023136"/>
    </source>
</evidence>
<dbReference type="Gene3D" id="1.20.5.260">
    <property type="entry name" value="Cytochrome b-c1 complex subunit 9"/>
    <property type="match status" value="1"/>
</dbReference>
<evidence type="ECO:0000313" key="13">
    <source>
        <dbReference type="Proteomes" id="UP001642487"/>
    </source>
</evidence>
<evidence type="ECO:0000256" key="1">
    <source>
        <dbReference type="ARBA" id="ARBA00004434"/>
    </source>
</evidence>
<comment type="similarity">
    <text evidence="2">Belongs to the UQCR10/QCR9 family.</text>
</comment>
<dbReference type="InterPro" id="IPR036656">
    <property type="entry name" value="QCR9_sf"/>
</dbReference>
<keyword evidence="8" id="KW-1133">Transmembrane helix</keyword>
<proteinExistence type="inferred from homology"/>
<gene>
    <name evidence="12" type="ORF">CITCOLO1_LOCUS12213</name>
</gene>